<protein>
    <submittedName>
        <fullName evidence="1">Uncharacterized protein</fullName>
    </submittedName>
</protein>
<reference evidence="1 2" key="1">
    <citation type="submission" date="2018-06" db="EMBL/GenBank/DDBJ databases">
        <authorList>
            <person name="Searcy Z.E."/>
            <person name="Delesalle V.A."/>
            <person name="Garlena R.A."/>
            <person name="Russell D.A."/>
            <person name="Pope W.H."/>
            <person name="Jacobs-Sera D."/>
            <person name="Hatfull G.F."/>
        </authorList>
    </citation>
    <scope>NUCLEOTIDE SEQUENCE [LARGE SCALE GENOMIC DNA]</scope>
</reference>
<gene>
    <name evidence="1" type="primary">109</name>
    <name evidence="1" type="ORF">SEA_FRYBERGER_109</name>
</gene>
<name>A0A346FCR1_9CAUD</name>
<proteinExistence type="predicted"/>
<evidence type="ECO:0000313" key="1">
    <source>
        <dbReference type="EMBL" id="AXN53525.1"/>
    </source>
</evidence>
<dbReference type="RefSeq" id="YP_009807661.1">
    <property type="nucleotide sequence ID" value="NC_048027.1"/>
</dbReference>
<dbReference type="Proteomes" id="UP000259952">
    <property type="component" value="Segment"/>
</dbReference>
<sequence length="65" mass="7361">MRATINAPGFDFADTLRKHWAKFGTGTYPLVFRDDNGNTYEATEIITENKTTVVQLRTVQEGHES</sequence>
<dbReference type="EMBL" id="MH479913">
    <property type="protein sequence ID" value="AXN53525.1"/>
    <property type="molecule type" value="Genomic_DNA"/>
</dbReference>
<dbReference type="GeneID" id="54998540"/>
<organism evidence="1 2">
    <name type="scientific">Gordonia phage Fryberger</name>
    <dbReference type="NCBI Taxonomy" id="2250392"/>
    <lineage>
        <taxon>Viruses</taxon>
        <taxon>Duplodnaviria</taxon>
        <taxon>Heunggongvirae</taxon>
        <taxon>Uroviricota</taxon>
        <taxon>Caudoviricetes</taxon>
        <taxon>Ronaldovirus</taxon>
        <taxon>Ronaldovirus fryberger</taxon>
    </lineage>
</organism>
<keyword evidence="2" id="KW-1185">Reference proteome</keyword>
<accession>A0A346FCR1</accession>
<evidence type="ECO:0000313" key="2">
    <source>
        <dbReference type="Proteomes" id="UP000259952"/>
    </source>
</evidence>
<dbReference type="KEGG" id="vg:54998540"/>